<feature type="compositionally biased region" description="Acidic residues" evidence="1">
    <location>
        <begin position="475"/>
        <end position="486"/>
    </location>
</feature>
<sequence length="595" mass="69310">MSLRSKSRSNQSKSNQKVKTNCYLIRRISGFTTTIRSRRYDPCRVCARRRRLLSSACKSDEVVNFLHRLTRRVPRRGAKEGFAYREEIRRNLRYFGPSLEDTNRGIKRILEKTVGQNRKDWLVKLNDALWAFRTAYKTPIGTTPFKLIYRKTCHLPIELEHKAYWALKSINMDLTSAGENRFLQIHEVEELRNDDYASSKRYKERTRTLHDSHLKDNKQFQVSDRVLLYNSRLRLFSGKLKSRWSRLYTVREVFPYGTLEIGHEDGRIFKVNGHRLKKYLSGPVEPALESRSSRLGWICTLRGSLIRRVFDGLHDFEDEVEKAPFWAKVAEGVYDPQKAKATKLRDPLHRLIHRILVGTILQRGDSLGNVPTRDLVYLYCLIRGIHCNIAHCLAFFLTTSSGKQASSHICGGAFITQLADSYGLLTEQNIARFTHVCDTPPLDMRTLQYMKLVEQTPIGMRLKGQDGRIWDPVLEENEEEEEEEHEEERSMRRRAHMVSQEELHAGQQRFNQRIDNFQAEQTRQYELLHQIQDDQRRSFEWLFASHQSAATFHQFDVSKQPRFDYGYASGGAQKRSRGGHDGEASGSGPHDEDEN</sequence>
<evidence type="ECO:0000313" key="2">
    <source>
        <dbReference type="EMBL" id="KAD4385336.1"/>
    </source>
</evidence>
<dbReference type="PANTHER" id="PTHR48475:SF1">
    <property type="entry name" value="RNASE H TYPE-1 DOMAIN-CONTAINING PROTEIN"/>
    <property type="match status" value="1"/>
</dbReference>
<name>A0A5N6N6C8_9ASTR</name>
<dbReference type="Gene3D" id="3.30.420.10">
    <property type="entry name" value="Ribonuclease H-like superfamily/Ribonuclease H"/>
    <property type="match status" value="1"/>
</dbReference>
<protein>
    <recommendedName>
        <fullName evidence="4">Reverse transcriptase domain-containing protein</fullName>
    </recommendedName>
</protein>
<dbReference type="OrthoDB" id="1094981at2759"/>
<dbReference type="EMBL" id="SZYD01000013">
    <property type="protein sequence ID" value="KAD4385336.1"/>
    <property type="molecule type" value="Genomic_DNA"/>
</dbReference>
<dbReference type="AlphaFoldDB" id="A0A5N6N6C8"/>
<proteinExistence type="predicted"/>
<reference evidence="2 3" key="1">
    <citation type="submission" date="2019-05" db="EMBL/GenBank/DDBJ databases">
        <title>Mikania micrantha, genome provides insights into the molecular mechanism of rapid growth.</title>
        <authorList>
            <person name="Liu B."/>
        </authorList>
    </citation>
    <scope>NUCLEOTIDE SEQUENCE [LARGE SCALE GENOMIC DNA]</scope>
    <source>
        <strain evidence="2">NLD-2019</strain>
        <tissue evidence="2">Leaf</tissue>
    </source>
</reference>
<dbReference type="GO" id="GO:0003676">
    <property type="term" value="F:nucleic acid binding"/>
    <property type="evidence" value="ECO:0007669"/>
    <property type="project" value="InterPro"/>
</dbReference>
<gene>
    <name evidence="2" type="ORF">E3N88_25504</name>
</gene>
<comment type="caution">
    <text evidence="2">The sequence shown here is derived from an EMBL/GenBank/DDBJ whole genome shotgun (WGS) entry which is preliminary data.</text>
</comment>
<feature type="region of interest" description="Disordered" evidence="1">
    <location>
        <begin position="475"/>
        <end position="501"/>
    </location>
</feature>
<dbReference type="InterPro" id="IPR036397">
    <property type="entry name" value="RNaseH_sf"/>
</dbReference>
<feature type="region of interest" description="Disordered" evidence="1">
    <location>
        <begin position="558"/>
        <end position="595"/>
    </location>
</feature>
<dbReference type="Proteomes" id="UP000326396">
    <property type="component" value="Linkage Group LG3"/>
</dbReference>
<dbReference type="PANTHER" id="PTHR48475">
    <property type="entry name" value="RIBONUCLEASE H"/>
    <property type="match status" value="1"/>
</dbReference>
<accession>A0A5N6N6C8</accession>
<evidence type="ECO:0008006" key="4">
    <source>
        <dbReference type="Google" id="ProtNLM"/>
    </source>
</evidence>
<evidence type="ECO:0000313" key="3">
    <source>
        <dbReference type="Proteomes" id="UP000326396"/>
    </source>
</evidence>
<organism evidence="2 3">
    <name type="scientific">Mikania micrantha</name>
    <name type="common">bitter vine</name>
    <dbReference type="NCBI Taxonomy" id="192012"/>
    <lineage>
        <taxon>Eukaryota</taxon>
        <taxon>Viridiplantae</taxon>
        <taxon>Streptophyta</taxon>
        <taxon>Embryophyta</taxon>
        <taxon>Tracheophyta</taxon>
        <taxon>Spermatophyta</taxon>
        <taxon>Magnoliopsida</taxon>
        <taxon>eudicotyledons</taxon>
        <taxon>Gunneridae</taxon>
        <taxon>Pentapetalae</taxon>
        <taxon>asterids</taxon>
        <taxon>campanulids</taxon>
        <taxon>Asterales</taxon>
        <taxon>Asteraceae</taxon>
        <taxon>Asteroideae</taxon>
        <taxon>Heliantheae alliance</taxon>
        <taxon>Eupatorieae</taxon>
        <taxon>Mikania</taxon>
    </lineage>
</organism>
<evidence type="ECO:0000256" key="1">
    <source>
        <dbReference type="SAM" id="MobiDB-lite"/>
    </source>
</evidence>
<keyword evidence="3" id="KW-1185">Reference proteome</keyword>